<proteinExistence type="predicted"/>
<dbReference type="Proteomes" id="UP001211872">
    <property type="component" value="Chromosome"/>
</dbReference>
<evidence type="ECO:0000313" key="5">
    <source>
        <dbReference type="Proteomes" id="UP001211872"/>
    </source>
</evidence>
<evidence type="ECO:0000313" key="4">
    <source>
        <dbReference type="EMBL" id="WBO85663.1"/>
    </source>
</evidence>
<keyword evidence="2" id="KW-0812">Transmembrane</keyword>
<keyword evidence="2" id="KW-0472">Membrane</keyword>
<accession>A0ABY7PS15</accession>
<evidence type="ECO:0000259" key="3">
    <source>
        <dbReference type="Pfam" id="PF02517"/>
    </source>
</evidence>
<gene>
    <name evidence="4" type="ORF">O9Z63_05305</name>
</gene>
<feature type="transmembrane region" description="Helical" evidence="2">
    <location>
        <begin position="62"/>
        <end position="81"/>
    </location>
</feature>
<sequence length="262" mass="28703">MLFSLVVGVPVLLIVEKLLSLPTAVALLLFAVAGNGTLLWFLRRRYSGRWPGINMHGRVPGWLIVALPVLVLAADMVLSLIDLLHLPAFVSESTYQKLLQLPVAAFLILCVAAPVLEELLLRGVVLQGLLRNFPDRPWVAIGQSALVFGVMHFNPPQSLATFLLGVLMGWLYYRTRSLWLCIGVHFLNNLFASTSMLANKGVSRHEEVTAAFGAPWIYTAVVALSVLVLAGLLWRVHQTTTPPAEPVSKEAQPMVEARSPAE</sequence>
<dbReference type="RefSeq" id="WP_270128289.1">
    <property type="nucleotide sequence ID" value="NZ_CP115396.1"/>
</dbReference>
<feature type="region of interest" description="Disordered" evidence="1">
    <location>
        <begin position="242"/>
        <end position="262"/>
    </location>
</feature>
<keyword evidence="2" id="KW-1133">Transmembrane helix</keyword>
<dbReference type="InterPro" id="IPR003675">
    <property type="entry name" value="Rce1/LyrA-like_dom"/>
</dbReference>
<dbReference type="PANTHER" id="PTHR36435">
    <property type="entry name" value="SLR1288 PROTEIN"/>
    <property type="match status" value="1"/>
</dbReference>
<feature type="transmembrane region" description="Helical" evidence="2">
    <location>
        <begin position="178"/>
        <end position="198"/>
    </location>
</feature>
<feature type="transmembrane region" description="Helical" evidence="2">
    <location>
        <begin position="101"/>
        <end position="121"/>
    </location>
</feature>
<evidence type="ECO:0000256" key="2">
    <source>
        <dbReference type="SAM" id="Phobius"/>
    </source>
</evidence>
<dbReference type="EMBL" id="CP115396">
    <property type="protein sequence ID" value="WBO85663.1"/>
    <property type="molecule type" value="Genomic_DNA"/>
</dbReference>
<feature type="transmembrane region" description="Helical" evidence="2">
    <location>
        <begin position="23"/>
        <end position="42"/>
    </location>
</feature>
<feature type="transmembrane region" description="Helical" evidence="2">
    <location>
        <begin position="210"/>
        <end position="234"/>
    </location>
</feature>
<keyword evidence="5" id="KW-1185">Reference proteome</keyword>
<reference evidence="4 5" key="1">
    <citation type="journal article" date="2011" name="Int. J. Syst. Evol. Microbiol.">
        <title>Hymenobacter yonginensis sp. nov., isolated from a mesotrophic artificial lake.</title>
        <authorList>
            <person name="Joung Y."/>
            <person name="Cho S.H."/>
            <person name="Kim H."/>
            <person name="Kim S.B."/>
            <person name="Joh K."/>
        </authorList>
    </citation>
    <scope>NUCLEOTIDE SEQUENCE [LARGE SCALE GENOMIC DNA]</scope>
    <source>
        <strain evidence="4 5">KCTC 22745</strain>
    </source>
</reference>
<dbReference type="Pfam" id="PF02517">
    <property type="entry name" value="Rce1-like"/>
    <property type="match status" value="1"/>
</dbReference>
<dbReference type="PANTHER" id="PTHR36435:SF1">
    <property type="entry name" value="CAAX AMINO TERMINAL PROTEASE FAMILY PROTEIN"/>
    <property type="match status" value="1"/>
</dbReference>
<organism evidence="4 5">
    <name type="scientific">Hymenobacter yonginensis</name>
    <dbReference type="NCBI Taxonomy" id="748197"/>
    <lineage>
        <taxon>Bacteria</taxon>
        <taxon>Pseudomonadati</taxon>
        <taxon>Bacteroidota</taxon>
        <taxon>Cytophagia</taxon>
        <taxon>Cytophagales</taxon>
        <taxon>Hymenobacteraceae</taxon>
        <taxon>Hymenobacter</taxon>
    </lineage>
</organism>
<name>A0ABY7PS15_9BACT</name>
<evidence type="ECO:0000256" key="1">
    <source>
        <dbReference type="SAM" id="MobiDB-lite"/>
    </source>
</evidence>
<feature type="domain" description="CAAX prenyl protease 2/Lysostaphin resistance protein A-like" evidence="3">
    <location>
        <begin position="101"/>
        <end position="191"/>
    </location>
</feature>
<protein>
    <submittedName>
        <fullName evidence="4">Type II CAAX endopeptidase family protein</fullName>
    </submittedName>
</protein>
<dbReference type="InterPro" id="IPR052710">
    <property type="entry name" value="CAAX_protease"/>
</dbReference>